<evidence type="ECO:0000313" key="16">
    <source>
        <dbReference type="Proteomes" id="UP000015102"/>
    </source>
</evidence>
<evidence type="ECO:0000256" key="7">
    <source>
        <dbReference type="ARBA" id="ARBA00022824"/>
    </source>
</evidence>
<dbReference type="GO" id="GO:0020037">
    <property type="term" value="F:heme binding"/>
    <property type="evidence" value="ECO:0007669"/>
    <property type="project" value="InterPro"/>
</dbReference>
<evidence type="ECO:0000256" key="11">
    <source>
        <dbReference type="ARBA" id="ARBA00023033"/>
    </source>
</evidence>
<dbReference type="GO" id="GO:0016705">
    <property type="term" value="F:oxidoreductase activity, acting on paired donors, with incorporation or reduction of molecular oxygen"/>
    <property type="evidence" value="ECO:0007669"/>
    <property type="project" value="InterPro"/>
</dbReference>
<dbReference type="HOGENOM" id="CLU_001570_5_7_1"/>
<dbReference type="Pfam" id="PF00067">
    <property type="entry name" value="p450"/>
    <property type="match status" value="1"/>
</dbReference>
<dbReference type="STRING" id="36166.T1GHM3"/>
<evidence type="ECO:0000256" key="6">
    <source>
        <dbReference type="ARBA" id="ARBA00022723"/>
    </source>
</evidence>
<evidence type="ECO:0000256" key="5">
    <source>
        <dbReference type="ARBA" id="ARBA00022617"/>
    </source>
</evidence>
<comment type="similarity">
    <text evidence="4 14">Belongs to the cytochrome P450 family.</text>
</comment>
<dbReference type="PROSITE" id="PS00086">
    <property type="entry name" value="CYTOCHROME_P450"/>
    <property type="match status" value="1"/>
</dbReference>
<dbReference type="EnsemblMetazoa" id="MESCA002930-RA">
    <property type="protein sequence ID" value="MESCA002930-PA"/>
    <property type="gene ID" value="MESCA002930"/>
</dbReference>
<organism evidence="15 16">
    <name type="scientific">Megaselia scalaris</name>
    <name type="common">Humpbacked fly</name>
    <name type="synonym">Phora scalaris</name>
    <dbReference type="NCBI Taxonomy" id="36166"/>
    <lineage>
        <taxon>Eukaryota</taxon>
        <taxon>Metazoa</taxon>
        <taxon>Ecdysozoa</taxon>
        <taxon>Arthropoda</taxon>
        <taxon>Hexapoda</taxon>
        <taxon>Insecta</taxon>
        <taxon>Pterygota</taxon>
        <taxon>Neoptera</taxon>
        <taxon>Endopterygota</taxon>
        <taxon>Diptera</taxon>
        <taxon>Brachycera</taxon>
        <taxon>Muscomorpha</taxon>
        <taxon>Platypezoidea</taxon>
        <taxon>Phoridae</taxon>
        <taxon>Megaseliini</taxon>
        <taxon>Megaselia</taxon>
    </lineage>
</organism>
<evidence type="ECO:0000256" key="9">
    <source>
        <dbReference type="ARBA" id="ARBA00023002"/>
    </source>
</evidence>
<name>T1GHM3_MEGSC</name>
<keyword evidence="11 14" id="KW-0503">Monooxygenase</keyword>
<evidence type="ECO:0000256" key="8">
    <source>
        <dbReference type="ARBA" id="ARBA00022848"/>
    </source>
</evidence>
<evidence type="ECO:0000256" key="12">
    <source>
        <dbReference type="ARBA" id="ARBA00023136"/>
    </source>
</evidence>
<accession>T1GHM3</accession>
<dbReference type="Gene3D" id="1.10.630.10">
    <property type="entry name" value="Cytochrome P450"/>
    <property type="match status" value="1"/>
</dbReference>
<dbReference type="AlphaFoldDB" id="T1GHM3"/>
<keyword evidence="7" id="KW-0256">Endoplasmic reticulum</keyword>
<keyword evidence="8" id="KW-0492">Microsome</keyword>
<dbReference type="InterPro" id="IPR001128">
    <property type="entry name" value="Cyt_P450"/>
</dbReference>
<keyword evidence="6 13" id="KW-0479">Metal-binding</keyword>
<dbReference type="Proteomes" id="UP000015102">
    <property type="component" value="Unassembled WGS sequence"/>
</dbReference>
<dbReference type="OMA" id="HAFFNIA"/>
<dbReference type="EMBL" id="CAQQ02074369">
    <property type="status" value="NOT_ANNOTATED_CDS"/>
    <property type="molecule type" value="Genomic_DNA"/>
</dbReference>
<sequence>MFSKQTLRKHSVLSFLIRKSVDDYIVPQTKSLIKKGTFIIIPVDAIHHDQDIYPDPEVFDPERFTPEAINSRPSCSYLAFGEGPRNCIGLRFGKMEIRAGLVSLLRKFKFSISDKPQYQFKEGSLIPQKH</sequence>
<dbReference type="GO" id="GO:0005506">
    <property type="term" value="F:iron ion binding"/>
    <property type="evidence" value="ECO:0007669"/>
    <property type="project" value="InterPro"/>
</dbReference>
<reference evidence="16" key="1">
    <citation type="submission" date="2013-02" db="EMBL/GenBank/DDBJ databases">
        <authorList>
            <person name="Hughes D."/>
        </authorList>
    </citation>
    <scope>NUCLEOTIDE SEQUENCE</scope>
    <source>
        <strain>Durham</strain>
        <strain evidence="16">NC isolate 2 -- Noor lab</strain>
    </source>
</reference>
<dbReference type="PRINTS" id="PR00463">
    <property type="entry name" value="EP450I"/>
</dbReference>
<keyword evidence="10 13" id="KW-0408">Iron</keyword>
<evidence type="ECO:0000256" key="3">
    <source>
        <dbReference type="ARBA" id="ARBA00004406"/>
    </source>
</evidence>
<dbReference type="EMBL" id="CAQQ02074368">
    <property type="status" value="NOT_ANNOTATED_CDS"/>
    <property type="molecule type" value="Genomic_DNA"/>
</dbReference>
<dbReference type="EMBL" id="CAQQ02074370">
    <property type="status" value="NOT_ANNOTATED_CDS"/>
    <property type="molecule type" value="Genomic_DNA"/>
</dbReference>
<evidence type="ECO:0000256" key="13">
    <source>
        <dbReference type="PIRSR" id="PIRSR602401-1"/>
    </source>
</evidence>
<keyword evidence="5 13" id="KW-0349">Heme</keyword>
<evidence type="ECO:0000256" key="10">
    <source>
        <dbReference type="ARBA" id="ARBA00023004"/>
    </source>
</evidence>
<comment type="cofactor">
    <cofactor evidence="1 13">
        <name>heme</name>
        <dbReference type="ChEBI" id="CHEBI:30413"/>
    </cofactor>
</comment>
<evidence type="ECO:0000313" key="15">
    <source>
        <dbReference type="EnsemblMetazoa" id="MESCA002930-PA"/>
    </source>
</evidence>
<evidence type="ECO:0000256" key="2">
    <source>
        <dbReference type="ARBA" id="ARBA00004174"/>
    </source>
</evidence>
<dbReference type="GO" id="GO:0004497">
    <property type="term" value="F:monooxygenase activity"/>
    <property type="evidence" value="ECO:0007669"/>
    <property type="project" value="UniProtKB-KW"/>
</dbReference>
<dbReference type="PANTHER" id="PTHR24292:SF100">
    <property type="entry name" value="CYTOCHROME P450 6A16, ISOFORM B-RELATED"/>
    <property type="match status" value="1"/>
</dbReference>
<dbReference type="InterPro" id="IPR036396">
    <property type="entry name" value="Cyt_P450_sf"/>
</dbReference>
<evidence type="ECO:0008006" key="17">
    <source>
        <dbReference type="Google" id="ProtNLM"/>
    </source>
</evidence>
<evidence type="ECO:0000256" key="1">
    <source>
        <dbReference type="ARBA" id="ARBA00001971"/>
    </source>
</evidence>
<protein>
    <recommendedName>
        <fullName evidence="17">Cytochrome P450</fullName>
    </recommendedName>
</protein>
<keyword evidence="9 14" id="KW-0560">Oxidoreductase</keyword>
<dbReference type="InterPro" id="IPR017972">
    <property type="entry name" value="Cyt_P450_CS"/>
</dbReference>
<evidence type="ECO:0000256" key="14">
    <source>
        <dbReference type="RuleBase" id="RU000461"/>
    </source>
</evidence>
<feature type="binding site" description="axial binding residue" evidence="13">
    <location>
        <position position="87"/>
    </location>
    <ligand>
        <name>heme</name>
        <dbReference type="ChEBI" id="CHEBI:30413"/>
    </ligand>
    <ligandPart>
        <name>Fe</name>
        <dbReference type="ChEBI" id="CHEBI:18248"/>
    </ligandPart>
</feature>
<dbReference type="InterPro" id="IPR002401">
    <property type="entry name" value="Cyt_P450_E_grp-I"/>
</dbReference>
<comment type="subcellular location">
    <subcellularLocation>
        <location evidence="3">Endoplasmic reticulum membrane</location>
        <topology evidence="3">Peripheral membrane protein</topology>
    </subcellularLocation>
    <subcellularLocation>
        <location evidence="2">Microsome membrane</location>
        <topology evidence="2">Peripheral membrane protein</topology>
    </subcellularLocation>
</comment>
<reference evidence="15" key="2">
    <citation type="submission" date="2015-06" db="UniProtKB">
        <authorList>
            <consortium name="EnsemblMetazoa"/>
        </authorList>
    </citation>
    <scope>IDENTIFICATION</scope>
</reference>
<evidence type="ECO:0000256" key="4">
    <source>
        <dbReference type="ARBA" id="ARBA00010617"/>
    </source>
</evidence>
<proteinExistence type="inferred from homology"/>
<dbReference type="PANTHER" id="PTHR24292">
    <property type="entry name" value="CYTOCHROME P450"/>
    <property type="match status" value="1"/>
</dbReference>
<keyword evidence="16" id="KW-1185">Reference proteome</keyword>
<dbReference type="InterPro" id="IPR050476">
    <property type="entry name" value="Insect_CytP450_Detox"/>
</dbReference>
<dbReference type="GO" id="GO:0005789">
    <property type="term" value="C:endoplasmic reticulum membrane"/>
    <property type="evidence" value="ECO:0007669"/>
    <property type="project" value="UniProtKB-SubCell"/>
</dbReference>
<keyword evidence="12" id="KW-0472">Membrane</keyword>
<dbReference type="SUPFAM" id="SSF48264">
    <property type="entry name" value="Cytochrome P450"/>
    <property type="match status" value="1"/>
</dbReference>